<evidence type="ECO:0000313" key="2">
    <source>
        <dbReference type="Proteomes" id="UP000298781"/>
    </source>
</evidence>
<dbReference type="InterPro" id="IPR023393">
    <property type="entry name" value="START-like_dom_sf"/>
</dbReference>
<dbReference type="OrthoDB" id="8417725at2"/>
<keyword evidence="2" id="KW-1185">Reference proteome</keyword>
<dbReference type="Gene3D" id="3.30.530.20">
    <property type="match status" value="1"/>
</dbReference>
<dbReference type="Proteomes" id="UP000298781">
    <property type="component" value="Chromosome"/>
</dbReference>
<dbReference type="SUPFAM" id="SSF55961">
    <property type="entry name" value="Bet v1-like"/>
    <property type="match status" value="1"/>
</dbReference>
<dbReference type="CDD" id="cd07814">
    <property type="entry name" value="SRPBCC_CalC_Aha1-like"/>
    <property type="match status" value="1"/>
</dbReference>
<dbReference type="RefSeq" id="WP_136962750.1">
    <property type="nucleotide sequence ID" value="NZ_CP039690.1"/>
</dbReference>
<sequence length="271" mass="28743">MPVKKDASGRRSVEAEVEVPGTPDQVWAAIATGPGISSWFVPSEVEERTGGTAVSHFGPGNSMDSVGSITEWAPPRRFVVETTEGPSPVATEWTVEARGGGTCVVRVVHSWFASNDDWDSQFEGHTYGWLSFFRVLKLYLAHFAGRHGTSFQVMGIAPEPKSEAWMALTGPLGLAGATAGDQVATPADGPPLAGAVAWAGQPEAPEELLVQLDRPAPGLAHLVPHAMGGKVYLTIRFYLYGEGAGDAARQAETAWTAWIGARFASPTEEVS</sequence>
<accession>A0A4D7B0W5</accession>
<dbReference type="AlphaFoldDB" id="A0A4D7B0W5"/>
<organism evidence="1 2">
    <name type="scientific">Phreatobacter stygius</name>
    <dbReference type="NCBI Taxonomy" id="1940610"/>
    <lineage>
        <taxon>Bacteria</taxon>
        <taxon>Pseudomonadati</taxon>
        <taxon>Pseudomonadota</taxon>
        <taxon>Alphaproteobacteria</taxon>
        <taxon>Hyphomicrobiales</taxon>
        <taxon>Phreatobacteraceae</taxon>
        <taxon>Phreatobacter</taxon>
    </lineage>
</organism>
<proteinExistence type="predicted"/>
<reference evidence="1 2" key="1">
    <citation type="submission" date="2019-04" db="EMBL/GenBank/DDBJ databases">
        <title>Phreatobacter aquaticus sp. nov.</title>
        <authorList>
            <person name="Choi A."/>
        </authorList>
    </citation>
    <scope>NUCLEOTIDE SEQUENCE [LARGE SCALE GENOMIC DNA]</scope>
    <source>
        <strain evidence="1 2">KCTC 52518</strain>
    </source>
</reference>
<protein>
    <submittedName>
        <fullName evidence="1">SRPBCC domain-containing protein</fullName>
    </submittedName>
</protein>
<dbReference type="Pfam" id="PF10604">
    <property type="entry name" value="Polyketide_cyc2"/>
    <property type="match status" value="1"/>
</dbReference>
<dbReference type="InterPro" id="IPR019587">
    <property type="entry name" value="Polyketide_cyclase/dehydratase"/>
</dbReference>
<dbReference type="EMBL" id="CP039690">
    <property type="protein sequence ID" value="QCI67319.1"/>
    <property type="molecule type" value="Genomic_DNA"/>
</dbReference>
<gene>
    <name evidence="1" type="ORF">E8M01_25695</name>
</gene>
<name>A0A4D7B0W5_9HYPH</name>
<dbReference type="KEGG" id="pstg:E8M01_25695"/>
<evidence type="ECO:0000313" key="1">
    <source>
        <dbReference type="EMBL" id="QCI67319.1"/>
    </source>
</evidence>